<dbReference type="PRINTS" id="PR00105">
    <property type="entry name" value="C5METTRFRASE"/>
</dbReference>
<evidence type="ECO:0000256" key="3">
    <source>
        <dbReference type="ARBA" id="ARBA00022679"/>
    </source>
</evidence>
<dbReference type="PANTHER" id="PTHR10629">
    <property type="entry name" value="CYTOSINE-SPECIFIC METHYLTRANSFERASE"/>
    <property type="match status" value="1"/>
</dbReference>
<dbReference type="InterPro" id="IPR050390">
    <property type="entry name" value="C5-Methyltransferase"/>
</dbReference>
<dbReference type="InterPro" id="IPR001525">
    <property type="entry name" value="C5_MeTfrase"/>
</dbReference>
<dbReference type="GO" id="GO:0032259">
    <property type="term" value="P:methylation"/>
    <property type="evidence" value="ECO:0007669"/>
    <property type="project" value="UniProtKB-KW"/>
</dbReference>
<dbReference type="Pfam" id="PF00145">
    <property type="entry name" value="DNA_methylase"/>
    <property type="match status" value="2"/>
</dbReference>
<dbReference type="EMBL" id="FZMP01000090">
    <property type="protein sequence ID" value="SNQ60397.1"/>
    <property type="molecule type" value="Genomic_DNA"/>
</dbReference>
<keyword evidence="4" id="KW-0949">S-adenosyl-L-methionine</keyword>
<dbReference type="PROSITE" id="PS51679">
    <property type="entry name" value="SAM_MT_C5"/>
    <property type="match status" value="1"/>
</dbReference>
<dbReference type="SUPFAM" id="SSF53335">
    <property type="entry name" value="S-adenosyl-L-methionine-dependent methyltransferases"/>
    <property type="match status" value="1"/>
</dbReference>
<evidence type="ECO:0000313" key="6">
    <source>
        <dbReference type="EMBL" id="SNQ60397.1"/>
    </source>
</evidence>
<dbReference type="InterPro" id="IPR029063">
    <property type="entry name" value="SAM-dependent_MTases_sf"/>
</dbReference>
<dbReference type="Gene3D" id="3.90.120.10">
    <property type="entry name" value="DNA Methylase, subunit A, domain 2"/>
    <property type="match status" value="1"/>
</dbReference>
<dbReference type="GO" id="GO:0003886">
    <property type="term" value="F:DNA (cytosine-5-)-methyltransferase activity"/>
    <property type="evidence" value="ECO:0007669"/>
    <property type="project" value="UniProtKB-EC"/>
</dbReference>
<comment type="similarity">
    <text evidence="5">Belongs to the class I-like SAM-binding methyltransferase superfamily. C5-methyltransferase family.</text>
</comment>
<sequence length="419" mass="48575">MINENEITVLDMFSGAGGLSEGFFRNGFKFVAHIEKDKYASKTLETRALYHALKNNNMLDTYYGYLKGELSRNQLFENTEEFSNEISSSIFNIEISKKTEKLLVEQIQERMINHDVPKIDVMIGGPPCQAYSFVGRSRDPDGMINDPRNYLYHHYLSFLKAFKPDFFIFENVPGIFTAKNGTVFNDMIKSIKKMGYVTENKILDAADFFVLQKRKRVILMGWISGNGYKYPDFTRAEHSFFVENLLEDLPSLHPGEGSEGVQEYIKPPSQYLIESGIRDEKDVLIQHHARKHNEQDREIYRHTIKIWGKEKRRIKYSELPEKLKTHENQESFEDRFKVVAGDHSCAHTVVAHISKDGHYYIHPDINQARSLTVREVARIQSFPDNYKFEGPRTSRYAQIGNAVPPLMAEAISMEIRKMF</sequence>
<reference evidence="7" key="1">
    <citation type="submission" date="2017-06" db="EMBL/GenBank/DDBJ databases">
        <authorList>
            <person name="Cremers G."/>
        </authorList>
    </citation>
    <scope>NUCLEOTIDE SEQUENCE [LARGE SCALE GENOMIC DNA]</scope>
</reference>
<dbReference type="EC" id="2.1.1.37" evidence="1"/>
<keyword evidence="7" id="KW-1185">Reference proteome</keyword>
<evidence type="ECO:0000313" key="7">
    <source>
        <dbReference type="Proteomes" id="UP000218615"/>
    </source>
</evidence>
<evidence type="ECO:0000256" key="4">
    <source>
        <dbReference type="ARBA" id="ARBA00022691"/>
    </source>
</evidence>
<dbReference type="NCBIfam" id="TIGR00675">
    <property type="entry name" value="dcm"/>
    <property type="match status" value="1"/>
</dbReference>
<dbReference type="AlphaFoldDB" id="A0A284VMH1"/>
<keyword evidence="2 6" id="KW-0489">Methyltransferase</keyword>
<keyword evidence="3 6" id="KW-0808">Transferase</keyword>
<dbReference type="RefSeq" id="WP_096204737.1">
    <property type="nucleotide sequence ID" value="NZ_FZMP01000090.1"/>
</dbReference>
<evidence type="ECO:0000256" key="1">
    <source>
        <dbReference type="ARBA" id="ARBA00011975"/>
    </source>
</evidence>
<dbReference type="PANTHER" id="PTHR10629:SF52">
    <property type="entry name" value="DNA (CYTOSINE-5)-METHYLTRANSFERASE 1"/>
    <property type="match status" value="1"/>
</dbReference>
<gene>
    <name evidence="6" type="ORF">MNV_180029</name>
</gene>
<dbReference type="GO" id="GO:0044027">
    <property type="term" value="P:negative regulation of gene expression via chromosomal CpG island methylation"/>
    <property type="evidence" value="ECO:0007669"/>
    <property type="project" value="TreeGrafter"/>
</dbReference>
<evidence type="ECO:0000256" key="2">
    <source>
        <dbReference type="ARBA" id="ARBA00022603"/>
    </source>
</evidence>
<proteinExistence type="inferred from homology"/>
<dbReference type="Gene3D" id="3.40.50.150">
    <property type="entry name" value="Vaccinia Virus protein VP39"/>
    <property type="match status" value="1"/>
</dbReference>
<evidence type="ECO:0000256" key="5">
    <source>
        <dbReference type="RuleBase" id="RU000416"/>
    </source>
</evidence>
<protein>
    <recommendedName>
        <fullName evidence="1">DNA (cytosine-5-)-methyltransferase</fullName>
        <ecNumber evidence="1">2.1.1.37</ecNumber>
    </recommendedName>
</protein>
<accession>A0A284VMH1</accession>
<organism evidence="6 7">
    <name type="scientific">Candidatus Methanoperedens nitratireducens</name>
    <dbReference type="NCBI Taxonomy" id="1392998"/>
    <lineage>
        <taxon>Archaea</taxon>
        <taxon>Methanobacteriati</taxon>
        <taxon>Methanobacteriota</taxon>
        <taxon>Stenosarchaea group</taxon>
        <taxon>Methanomicrobia</taxon>
        <taxon>Methanosarcinales</taxon>
        <taxon>ANME-2 cluster</taxon>
        <taxon>Candidatus Methanoperedentaceae</taxon>
        <taxon>Candidatus Methanoperedens</taxon>
    </lineage>
</organism>
<dbReference type="OrthoDB" id="5033at2157"/>
<dbReference type="GO" id="GO:0003677">
    <property type="term" value="F:DNA binding"/>
    <property type="evidence" value="ECO:0007669"/>
    <property type="project" value="TreeGrafter"/>
</dbReference>
<name>A0A284VMH1_9EURY</name>
<dbReference type="Proteomes" id="UP000218615">
    <property type="component" value="Unassembled WGS sequence"/>
</dbReference>